<reference evidence="1" key="1">
    <citation type="submission" date="2021-01" db="EMBL/GenBank/DDBJ databases">
        <title>Whole genome shotgun sequence of Actinoplanes siamensis NBRC 109076.</title>
        <authorList>
            <person name="Komaki H."/>
            <person name="Tamura T."/>
        </authorList>
    </citation>
    <scope>NUCLEOTIDE SEQUENCE</scope>
    <source>
        <strain evidence="1">NBRC 109076</strain>
    </source>
</reference>
<dbReference type="Proteomes" id="UP000629619">
    <property type="component" value="Unassembled WGS sequence"/>
</dbReference>
<dbReference type="EMBL" id="BOMW01000066">
    <property type="protein sequence ID" value="GIF08637.1"/>
    <property type="molecule type" value="Genomic_DNA"/>
</dbReference>
<evidence type="ECO:0000313" key="1">
    <source>
        <dbReference type="EMBL" id="GIF08637.1"/>
    </source>
</evidence>
<accession>A0A919NCE3</accession>
<gene>
    <name evidence="1" type="ORF">Asi03nite_61750</name>
</gene>
<sequence length="89" mass="9654">MAAGWEDRPMADLPHALPAGVLDALRIHREQRTAAVRRVIEQTTPEDDPEQARKALSVDLRAAVIRGEVDAGGLADVLAEYVARDRDGA</sequence>
<dbReference type="AlphaFoldDB" id="A0A919NCE3"/>
<evidence type="ECO:0000313" key="2">
    <source>
        <dbReference type="Proteomes" id="UP000629619"/>
    </source>
</evidence>
<organism evidence="1 2">
    <name type="scientific">Actinoplanes siamensis</name>
    <dbReference type="NCBI Taxonomy" id="1223317"/>
    <lineage>
        <taxon>Bacteria</taxon>
        <taxon>Bacillati</taxon>
        <taxon>Actinomycetota</taxon>
        <taxon>Actinomycetes</taxon>
        <taxon>Micromonosporales</taxon>
        <taxon>Micromonosporaceae</taxon>
        <taxon>Actinoplanes</taxon>
    </lineage>
</organism>
<protein>
    <submittedName>
        <fullName evidence="1">Uncharacterized protein</fullName>
    </submittedName>
</protein>
<proteinExistence type="predicted"/>
<name>A0A919NCE3_9ACTN</name>
<keyword evidence="2" id="KW-1185">Reference proteome</keyword>
<comment type="caution">
    <text evidence="1">The sequence shown here is derived from an EMBL/GenBank/DDBJ whole genome shotgun (WGS) entry which is preliminary data.</text>
</comment>